<gene>
    <name evidence="1" type="primary">ycsE</name>
    <name evidence="1" type="ORF">J40TS1_13540</name>
</gene>
<dbReference type="PANTHER" id="PTHR10000:SF55">
    <property type="entry name" value="5-AMINO-6-(5-PHOSPHO-D-RIBITYLAMINO)URACIL PHOSPHATASE YCSE"/>
    <property type="match status" value="1"/>
</dbReference>
<dbReference type="PROSITE" id="PS01228">
    <property type="entry name" value="COF_1"/>
    <property type="match status" value="1"/>
</dbReference>
<reference evidence="1" key="1">
    <citation type="submission" date="2021-03" db="EMBL/GenBank/DDBJ databases">
        <title>Antimicrobial resistance genes in bacteria isolated from Japanese honey, and their potential for conferring macrolide and lincosamide resistance in the American foulbrood pathogen Paenibacillus larvae.</title>
        <authorList>
            <person name="Okamoto M."/>
            <person name="Kumagai M."/>
            <person name="Kanamori H."/>
            <person name="Takamatsu D."/>
        </authorList>
    </citation>
    <scope>NUCLEOTIDE SEQUENCE</scope>
    <source>
        <strain evidence="1">J40TS1</strain>
    </source>
</reference>
<dbReference type="GO" id="GO:0005829">
    <property type="term" value="C:cytosol"/>
    <property type="evidence" value="ECO:0007669"/>
    <property type="project" value="TreeGrafter"/>
</dbReference>
<dbReference type="RefSeq" id="WP_213513994.1">
    <property type="nucleotide sequence ID" value="NZ_BOSE01000002.1"/>
</dbReference>
<dbReference type="Gene3D" id="3.40.50.1000">
    <property type="entry name" value="HAD superfamily/HAD-like"/>
    <property type="match status" value="1"/>
</dbReference>
<dbReference type="GO" id="GO:0000287">
    <property type="term" value="F:magnesium ion binding"/>
    <property type="evidence" value="ECO:0007669"/>
    <property type="project" value="TreeGrafter"/>
</dbReference>
<proteinExistence type="predicted"/>
<dbReference type="InterPro" id="IPR000150">
    <property type="entry name" value="Cof"/>
</dbReference>
<accession>A0A920CTB8</accession>
<dbReference type="SUPFAM" id="SSF56784">
    <property type="entry name" value="HAD-like"/>
    <property type="match status" value="1"/>
</dbReference>
<dbReference type="InterPro" id="IPR023214">
    <property type="entry name" value="HAD_sf"/>
</dbReference>
<dbReference type="PROSITE" id="PS01229">
    <property type="entry name" value="COF_2"/>
    <property type="match status" value="1"/>
</dbReference>
<comment type="caution">
    <text evidence="1">The sequence shown here is derived from an EMBL/GenBank/DDBJ whole genome shotgun (WGS) entry which is preliminary data.</text>
</comment>
<dbReference type="Pfam" id="PF08282">
    <property type="entry name" value="Hydrolase_3"/>
    <property type="match status" value="2"/>
</dbReference>
<dbReference type="Proteomes" id="UP000683139">
    <property type="component" value="Unassembled WGS sequence"/>
</dbReference>
<dbReference type="CDD" id="cd07516">
    <property type="entry name" value="HAD_Pase"/>
    <property type="match status" value="1"/>
</dbReference>
<dbReference type="EMBL" id="BOSE01000002">
    <property type="protein sequence ID" value="GIP15712.1"/>
    <property type="molecule type" value="Genomic_DNA"/>
</dbReference>
<sequence length="254" mass="28700">MTNYKLLALDMDGTLLNDELHISDKNLHWIQKAIEHGVIVMLSTGRGFINAVDYAHNIGLDAPMITVNGGEIWSKPYVLLERKTLQASWVAKLHELTKQFPQTWFWAYTTERIYNKDSWHEVSEPLTAHDWLKFGYYDEDISIIEQIRQQIEAWQSLEISNSSIYNLEINPLGVSKASALEQLCSYLSIDMKEVIAVGDSLNDIKAIQAVGLGVAMANAQDEVKAAANAVTFSNNEHGVAEVIRRYIFNGEEEL</sequence>
<name>A0A920CTB8_9BACL</name>
<dbReference type="AlphaFoldDB" id="A0A920CTB8"/>
<evidence type="ECO:0000313" key="1">
    <source>
        <dbReference type="EMBL" id="GIP15712.1"/>
    </source>
</evidence>
<dbReference type="SFLD" id="SFLDS00003">
    <property type="entry name" value="Haloacid_Dehalogenase"/>
    <property type="match status" value="1"/>
</dbReference>
<organism evidence="1 2">
    <name type="scientific">Paenibacillus montaniterrae</name>
    <dbReference type="NCBI Taxonomy" id="429341"/>
    <lineage>
        <taxon>Bacteria</taxon>
        <taxon>Bacillati</taxon>
        <taxon>Bacillota</taxon>
        <taxon>Bacilli</taxon>
        <taxon>Bacillales</taxon>
        <taxon>Paenibacillaceae</taxon>
        <taxon>Paenibacillus</taxon>
    </lineage>
</organism>
<dbReference type="InterPro" id="IPR006379">
    <property type="entry name" value="HAD-SF_hydro_IIB"/>
</dbReference>
<protein>
    <submittedName>
        <fullName evidence="1">5-amino-6-(5-phospho-D-ribitylamino)uracil phosphatase YcsE</fullName>
    </submittedName>
</protein>
<dbReference type="GO" id="GO:0016791">
    <property type="term" value="F:phosphatase activity"/>
    <property type="evidence" value="ECO:0007669"/>
    <property type="project" value="UniProtKB-ARBA"/>
</dbReference>
<dbReference type="NCBIfam" id="TIGR00099">
    <property type="entry name" value="Cof-subfamily"/>
    <property type="match status" value="1"/>
</dbReference>
<evidence type="ECO:0000313" key="2">
    <source>
        <dbReference type="Proteomes" id="UP000683139"/>
    </source>
</evidence>
<dbReference type="PANTHER" id="PTHR10000">
    <property type="entry name" value="PHOSPHOSERINE PHOSPHATASE"/>
    <property type="match status" value="1"/>
</dbReference>
<dbReference type="Gene3D" id="3.30.1240.10">
    <property type="match status" value="1"/>
</dbReference>
<dbReference type="SFLD" id="SFLDG01140">
    <property type="entry name" value="C2.B:_Phosphomannomutase_and_P"/>
    <property type="match status" value="1"/>
</dbReference>
<dbReference type="NCBIfam" id="TIGR01484">
    <property type="entry name" value="HAD-SF-IIB"/>
    <property type="match status" value="1"/>
</dbReference>
<dbReference type="InterPro" id="IPR036412">
    <property type="entry name" value="HAD-like_sf"/>
</dbReference>
<keyword evidence="2" id="KW-1185">Reference proteome</keyword>